<reference evidence="15" key="2">
    <citation type="submission" date="2018-07" db="EMBL/GenBank/DDBJ databases">
        <authorList>
            <person name="Quirk P.G."/>
            <person name="Krulwich T.A."/>
        </authorList>
    </citation>
    <scope>NUCLEOTIDE SEQUENCE</scope>
</reference>
<evidence type="ECO:0000256" key="6">
    <source>
        <dbReference type="ARBA" id="ARBA00022989"/>
    </source>
</evidence>
<keyword evidence="8 12" id="KW-0406">Ion transport</keyword>
<dbReference type="PANTHER" id="PTHR11690">
    <property type="entry name" value="AMILORIDE-SENSITIVE SODIUM CHANNEL-RELATED"/>
    <property type="match status" value="1"/>
</dbReference>
<dbReference type="GO" id="GO:0005886">
    <property type="term" value="C:plasma membrane"/>
    <property type="evidence" value="ECO:0007669"/>
    <property type="project" value="TreeGrafter"/>
</dbReference>
<dbReference type="InterPro" id="IPR001873">
    <property type="entry name" value="ENaC"/>
</dbReference>
<keyword evidence="7" id="KW-0915">Sodium</keyword>
<proteinExistence type="inferred from homology"/>
<keyword evidence="5 12" id="KW-0812">Transmembrane</keyword>
<evidence type="ECO:0000256" key="10">
    <source>
        <dbReference type="ARBA" id="ARBA00023201"/>
    </source>
</evidence>
<dbReference type="AlphaFoldDB" id="A0A336MSA4"/>
<sequence length="574" mass="68378">MKKINHEKSALAKSFHEFCEKTSIAGYINIIGDKNTLLIEKFVWILINIGVLIISITILVKSWYKFDENPFVTSLDNMSYDVTSLYFPAIAVCNINQMSRQRTFQYAEFLANKMHDGNANSTDINWFFERLKIMGQLLVYSSDATKEMIDFQMILDELDPFPDSDFWDVEKAMRFMSPQCEDHIFKVKFNGVHYKTSEVFQLNKADEGFCCTFNYLRPSDTVYNDTLSPENKTFPIKIGMENGLEFFVFHNESDYYYPTMNTIGSQILIFNPFEYPEALTGNYRRDILEKADMAYFDVTPKVRRANYEIRRYSRKQRQCMFRDEQFKEYKGNYKFSECLIKCRIESIKGLCDCLPYFVPRNFKDIATNDTITCSLHHLHCFYKYKLKFRSWSPILEEKQVHGLEREFIDGMWCIECFPSCTFTQYSYISSFVVLHGMPPKYKDLQKSMSYKNSTIVKIYFSNQFAKLFYTDLVYTWEEMISVYGSILSIFFGFSIISFLEFIYFMIYRTFQYKFGWIDDEMDEFRHIDVTNYKSIEQAFMIISARKNLYPLPSQYEFLREIAVRKPLRRNIHRH</sequence>
<reference evidence="14" key="1">
    <citation type="submission" date="2018-04" db="EMBL/GenBank/DDBJ databases">
        <authorList>
            <person name="Go L.Y."/>
            <person name="Mitchell J.A."/>
        </authorList>
    </citation>
    <scope>NUCLEOTIDE SEQUENCE</scope>
    <source>
        <tissue evidence="14">Whole organism</tissue>
    </source>
</reference>
<evidence type="ECO:0000256" key="7">
    <source>
        <dbReference type="ARBA" id="ARBA00023053"/>
    </source>
</evidence>
<gene>
    <name evidence="15" type="primary">CSON000510</name>
</gene>
<evidence type="ECO:0000256" key="13">
    <source>
        <dbReference type="SAM" id="Phobius"/>
    </source>
</evidence>
<feature type="transmembrane region" description="Helical" evidence="13">
    <location>
        <begin position="42"/>
        <end position="64"/>
    </location>
</feature>
<dbReference type="PRINTS" id="PR01078">
    <property type="entry name" value="AMINACHANNEL"/>
</dbReference>
<dbReference type="EMBL" id="UFQT01001084">
    <property type="protein sequence ID" value="SSX28818.1"/>
    <property type="molecule type" value="Genomic_DNA"/>
</dbReference>
<evidence type="ECO:0000256" key="8">
    <source>
        <dbReference type="ARBA" id="ARBA00023065"/>
    </source>
</evidence>
<keyword evidence="11 12" id="KW-0407">Ion channel</keyword>
<keyword evidence="3 12" id="KW-0813">Transport</keyword>
<evidence type="ECO:0000313" key="15">
    <source>
        <dbReference type="EMBL" id="SSX28818.1"/>
    </source>
</evidence>
<evidence type="ECO:0000313" key="14">
    <source>
        <dbReference type="EMBL" id="SSX08907.1"/>
    </source>
</evidence>
<evidence type="ECO:0000256" key="2">
    <source>
        <dbReference type="ARBA" id="ARBA00007193"/>
    </source>
</evidence>
<dbReference type="Gene3D" id="2.60.470.10">
    <property type="entry name" value="Acid-sensing ion channels like domains"/>
    <property type="match status" value="1"/>
</dbReference>
<evidence type="ECO:0000256" key="5">
    <source>
        <dbReference type="ARBA" id="ARBA00022692"/>
    </source>
</evidence>
<organism evidence="15">
    <name type="scientific">Culicoides sonorensis</name>
    <name type="common">Biting midge</name>
    <dbReference type="NCBI Taxonomy" id="179676"/>
    <lineage>
        <taxon>Eukaryota</taxon>
        <taxon>Metazoa</taxon>
        <taxon>Ecdysozoa</taxon>
        <taxon>Arthropoda</taxon>
        <taxon>Hexapoda</taxon>
        <taxon>Insecta</taxon>
        <taxon>Pterygota</taxon>
        <taxon>Neoptera</taxon>
        <taxon>Endopterygota</taxon>
        <taxon>Diptera</taxon>
        <taxon>Nematocera</taxon>
        <taxon>Chironomoidea</taxon>
        <taxon>Ceratopogonidae</taxon>
        <taxon>Ceratopogoninae</taxon>
        <taxon>Culicoides</taxon>
        <taxon>Monoculicoides</taxon>
    </lineage>
</organism>
<evidence type="ECO:0000256" key="12">
    <source>
        <dbReference type="RuleBase" id="RU000679"/>
    </source>
</evidence>
<accession>A0A336MSA4</accession>
<dbReference type="Pfam" id="PF00858">
    <property type="entry name" value="ASC"/>
    <property type="match status" value="1"/>
</dbReference>
<comment type="similarity">
    <text evidence="2 12">Belongs to the amiloride-sensitive sodium channel (TC 1.A.6) family.</text>
</comment>
<name>A0A336MSA4_CULSO</name>
<evidence type="ECO:0000256" key="9">
    <source>
        <dbReference type="ARBA" id="ARBA00023136"/>
    </source>
</evidence>
<keyword evidence="4 12" id="KW-0894">Sodium channel</keyword>
<keyword evidence="9 13" id="KW-0472">Membrane</keyword>
<evidence type="ECO:0000256" key="4">
    <source>
        <dbReference type="ARBA" id="ARBA00022461"/>
    </source>
</evidence>
<keyword evidence="10 12" id="KW-0739">Sodium transport</keyword>
<dbReference type="PANTHER" id="PTHR11690:SF253">
    <property type="entry name" value="PICKPOCKET 18-RELATED"/>
    <property type="match status" value="1"/>
</dbReference>
<evidence type="ECO:0000256" key="11">
    <source>
        <dbReference type="ARBA" id="ARBA00023303"/>
    </source>
</evidence>
<evidence type="ECO:0000256" key="1">
    <source>
        <dbReference type="ARBA" id="ARBA00004141"/>
    </source>
</evidence>
<dbReference type="EMBL" id="UFQS01001084">
    <property type="protein sequence ID" value="SSX08907.1"/>
    <property type="molecule type" value="Genomic_DNA"/>
</dbReference>
<dbReference type="GO" id="GO:0015280">
    <property type="term" value="F:ligand-gated sodium channel activity"/>
    <property type="evidence" value="ECO:0007669"/>
    <property type="project" value="TreeGrafter"/>
</dbReference>
<protein>
    <submittedName>
        <fullName evidence="15">CSON000510 protein</fullName>
    </submittedName>
</protein>
<evidence type="ECO:0000256" key="3">
    <source>
        <dbReference type="ARBA" id="ARBA00022448"/>
    </source>
</evidence>
<dbReference type="VEuPathDB" id="VectorBase:CSON000510"/>
<feature type="transmembrane region" description="Helical" evidence="13">
    <location>
        <begin position="482"/>
        <end position="506"/>
    </location>
</feature>
<comment type="subcellular location">
    <subcellularLocation>
        <location evidence="1">Membrane</location>
        <topology evidence="1">Multi-pass membrane protein</topology>
    </subcellularLocation>
</comment>
<keyword evidence="6 13" id="KW-1133">Transmembrane helix</keyword>
<dbReference type="OMA" id="NYARRND"/>